<sequence length="75" mass="8412">MNEDSVLALVVGLILVAEIAFMIAMQSSVRFESVMTSVWDVVVRYTGEPVWRVLSWVSRSIETGVQAVIERAVKR</sequence>
<evidence type="ECO:0000313" key="3">
    <source>
        <dbReference type="Proteomes" id="UP000709437"/>
    </source>
</evidence>
<dbReference type="AlphaFoldDB" id="A0A9Q2ZNE7"/>
<organism evidence="2 3">
    <name type="scientific">Curtobacterium flaccumfaciens pv. flaccumfaciens</name>
    <dbReference type="NCBI Taxonomy" id="138532"/>
    <lineage>
        <taxon>Bacteria</taxon>
        <taxon>Bacillati</taxon>
        <taxon>Actinomycetota</taxon>
        <taxon>Actinomycetes</taxon>
        <taxon>Micrococcales</taxon>
        <taxon>Microbacteriaceae</taxon>
        <taxon>Curtobacterium</taxon>
    </lineage>
</organism>
<evidence type="ECO:0000256" key="1">
    <source>
        <dbReference type="SAM" id="Phobius"/>
    </source>
</evidence>
<name>A0A9Q2ZNE7_9MICO</name>
<accession>A0A9Q2ZNE7</accession>
<proteinExistence type="predicted"/>
<evidence type="ECO:0000313" key="2">
    <source>
        <dbReference type="EMBL" id="MBT1542494.1"/>
    </source>
</evidence>
<protein>
    <submittedName>
        <fullName evidence="2">Uncharacterized protein</fullName>
    </submittedName>
</protein>
<keyword evidence="1" id="KW-1133">Transmembrane helix</keyword>
<keyword evidence="1" id="KW-0812">Transmembrane</keyword>
<comment type="caution">
    <text evidence="2">The sequence shown here is derived from an EMBL/GenBank/DDBJ whole genome shotgun (WGS) entry which is preliminary data.</text>
</comment>
<dbReference type="RefSeq" id="WP_214563287.1">
    <property type="nucleotide sequence ID" value="NZ_JAHEWX010000015.1"/>
</dbReference>
<feature type="transmembrane region" description="Helical" evidence="1">
    <location>
        <begin position="6"/>
        <end position="25"/>
    </location>
</feature>
<gene>
    <name evidence="2" type="ORF">KK103_12030</name>
</gene>
<reference evidence="2" key="1">
    <citation type="submission" date="2021-05" db="EMBL/GenBank/DDBJ databases">
        <title>Whole genome sequence of Curtobacterium flaccumfaciens pv. flaccumfaciens strain CFBP 3417.</title>
        <authorList>
            <person name="Osdaghi E."/>
            <person name="Taghouti G."/>
            <person name="Portier P."/>
            <person name="Fazliarab A."/>
            <person name="Taghavi S.M."/>
            <person name="Briand M."/>
            <person name="Le-Saux M."/>
            <person name="Jacques M.-A."/>
        </authorList>
    </citation>
    <scope>NUCLEOTIDE SEQUENCE</scope>
    <source>
        <strain evidence="2">CFBP 3417</strain>
    </source>
</reference>
<dbReference type="Proteomes" id="UP000709437">
    <property type="component" value="Unassembled WGS sequence"/>
</dbReference>
<dbReference type="EMBL" id="JAHEWX010000015">
    <property type="protein sequence ID" value="MBT1542494.1"/>
    <property type="molecule type" value="Genomic_DNA"/>
</dbReference>
<keyword evidence="1" id="KW-0472">Membrane</keyword>